<feature type="transmembrane region" description="Helical" evidence="7">
    <location>
        <begin position="655"/>
        <end position="680"/>
    </location>
</feature>
<dbReference type="PANTHER" id="PTHR30489:SF0">
    <property type="entry name" value="LIPOPROTEIN-RELEASING SYSTEM TRANSMEMBRANE PROTEIN LOLE"/>
    <property type="match status" value="1"/>
</dbReference>
<reference evidence="9 10" key="1">
    <citation type="submission" date="2021-05" db="EMBL/GenBank/DDBJ databases">
        <title>Fusibacter ferrireducens sp. nov., an anaerobic, sulfur- and Fe-reducing bacterium isolated from the mangrove sediment.</title>
        <authorList>
            <person name="Qiu D."/>
        </authorList>
    </citation>
    <scope>NUCLEOTIDE SEQUENCE [LARGE SCALE GENOMIC DNA]</scope>
    <source>
        <strain evidence="9 10">DSM 12116</strain>
    </source>
</reference>
<comment type="caution">
    <text evidence="9">The sequence shown here is derived from an EMBL/GenBank/DDBJ whole genome shotgun (WGS) entry which is preliminary data.</text>
</comment>
<evidence type="ECO:0000313" key="9">
    <source>
        <dbReference type="EMBL" id="MBS7525701.1"/>
    </source>
</evidence>
<gene>
    <name evidence="9" type="ORF">KHM83_03315</name>
</gene>
<keyword evidence="6 7" id="KW-0472">Membrane</keyword>
<keyword evidence="3" id="KW-1003">Cell membrane</keyword>
<accession>A0ABS5PKY9</accession>
<evidence type="ECO:0000256" key="7">
    <source>
        <dbReference type="SAM" id="Phobius"/>
    </source>
</evidence>
<dbReference type="RefSeq" id="WP_213235487.1">
    <property type="nucleotide sequence ID" value="NZ_JAHBCL010000004.1"/>
</dbReference>
<evidence type="ECO:0000259" key="8">
    <source>
        <dbReference type="Pfam" id="PF02687"/>
    </source>
</evidence>
<feature type="transmembrane region" description="Helical" evidence="7">
    <location>
        <begin position="359"/>
        <end position="376"/>
    </location>
</feature>
<dbReference type="PANTHER" id="PTHR30489">
    <property type="entry name" value="LIPOPROTEIN-RELEASING SYSTEM TRANSMEMBRANE PROTEIN LOLE"/>
    <property type="match status" value="1"/>
</dbReference>
<feature type="domain" description="ABC3 transporter permease C-terminal" evidence="8">
    <location>
        <begin position="268"/>
        <end position="387"/>
    </location>
</feature>
<proteinExistence type="inferred from homology"/>
<comment type="subcellular location">
    <subcellularLocation>
        <location evidence="1">Cell membrane</location>
        <topology evidence="1">Multi-pass membrane protein</topology>
    </subcellularLocation>
</comment>
<dbReference type="InterPro" id="IPR003838">
    <property type="entry name" value="ABC3_permease_C"/>
</dbReference>
<evidence type="ECO:0000256" key="2">
    <source>
        <dbReference type="ARBA" id="ARBA00005236"/>
    </source>
</evidence>
<keyword evidence="4 7" id="KW-0812">Transmembrane</keyword>
<name>A0ABS5PKY9_9FIRM</name>
<dbReference type="InterPro" id="IPR051447">
    <property type="entry name" value="Lipoprotein-release_system"/>
</dbReference>
<feature type="domain" description="ABC3 transporter permease C-terminal" evidence="8">
    <location>
        <begin position="659"/>
        <end position="762"/>
    </location>
</feature>
<evidence type="ECO:0000256" key="3">
    <source>
        <dbReference type="ARBA" id="ARBA00022475"/>
    </source>
</evidence>
<dbReference type="Pfam" id="PF02687">
    <property type="entry name" value="FtsX"/>
    <property type="match status" value="2"/>
</dbReference>
<dbReference type="Proteomes" id="UP000746471">
    <property type="component" value="Unassembled WGS sequence"/>
</dbReference>
<evidence type="ECO:0000313" key="10">
    <source>
        <dbReference type="Proteomes" id="UP000746471"/>
    </source>
</evidence>
<evidence type="ECO:0000256" key="4">
    <source>
        <dbReference type="ARBA" id="ARBA00022692"/>
    </source>
</evidence>
<evidence type="ECO:0000256" key="1">
    <source>
        <dbReference type="ARBA" id="ARBA00004651"/>
    </source>
</evidence>
<feature type="transmembrane region" description="Helical" evidence="7">
    <location>
        <begin position="433"/>
        <end position="452"/>
    </location>
</feature>
<evidence type="ECO:0000256" key="6">
    <source>
        <dbReference type="ARBA" id="ARBA00023136"/>
    </source>
</evidence>
<feature type="transmembrane region" description="Helical" evidence="7">
    <location>
        <begin position="267"/>
        <end position="284"/>
    </location>
</feature>
<keyword evidence="10" id="KW-1185">Reference proteome</keyword>
<organism evidence="9 10">
    <name type="scientific">Fusibacter paucivorans</name>
    <dbReference type="NCBI Taxonomy" id="76009"/>
    <lineage>
        <taxon>Bacteria</taxon>
        <taxon>Bacillati</taxon>
        <taxon>Bacillota</taxon>
        <taxon>Clostridia</taxon>
        <taxon>Eubacteriales</taxon>
        <taxon>Eubacteriales Family XII. Incertae Sedis</taxon>
        <taxon>Fusibacter</taxon>
    </lineage>
</organism>
<evidence type="ECO:0000256" key="5">
    <source>
        <dbReference type="ARBA" id="ARBA00022989"/>
    </source>
</evidence>
<feature type="transmembrane region" description="Helical" evidence="7">
    <location>
        <begin position="745"/>
        <end position="764"/>
    </location>
</feature>
<dbReference type="EMBL" id="JAHBCL010000004">
    <property type="protein sequence ID" value="MBS7525701.1"/>
    <property type="molecule type" value="Genomic_DNA"/>
</dbReference>
<feature type="transmembrane region" description="Helical" evidence="7">
    <location>
        <begin position="16"/>
        <end position="40"/>
    </location>
</feature>
<feature type="transmembrane region" description="Helical" evidence="7">
    <location>
        <begin position="312"/>
        <end position="339"/>
    </location>
</feature>
<keyword evidence="5 7" id="KW-1133">Transmembrane helix</keyword>
<comment type="similarity">
    <text evidence="2">Belongs to the ABC-4 integral membrane protein family. LolC/E subfamily.</text>
</comment>
<sequence>MILLRKMLRDMLENKLAYLACIIVMSMGLMTYSAMSIVMVNLNNARDTFYEDYNIADAFANVQSMPLNRIDDLESIPGIKSARGILKQDVRVDFEGDENVYLRLNTYAIDDSARINDVYLSEGYELDENSLLIWIGDKFFDENGLQIDDTIDLVVNGKVTTFTIAGRVLSPEYVYVTRNSYDFMPSPKTFDIAYISKPVMEKLVGRSNEVNYINLTFEDGTVYDDVREQLKSNLKSYGLISLTDLEHQSSNAFLKEELKGLESMAKSMPFLFLGISSFILYIMLKRLTETQRGQIGILKALGYHNYEVQAHYLSYALVIGIIGGITGGILGTQLSVFYTETYKEFFSFPDIENAFTYKFTFYGLMISVVFSLFAGYQGTKKILRLTPSMAMSPKAPKIAKRSVLEGIKPFWNSLTMQGKMAVRNLVRSKGRSIFTVLGLLFAFSIMVVAWSYDTLIDTMIFDQFDKVQLYDMKVTFKGLIPAKEAQSLLYNLEGVSYVETMVEVPVQIKKGIYEKNTIIMGLSDDIELYRVLDADQRTVDLSEDGLYLSENLAVQMDVDVGDILRVETPFVDDYITMEVIGIIPQYIGSNGYANMQYLEAKTGYENVATTAYLKVSPEKSDAIRHELEDAENVGTIEVEAQTLKKYRDLLDSYGYMSYIMAMISIVVGFAIVYNSSVISLSERQRELASLRVLGMSIDEVLQIVSFEQWILGFVAIILGIPTAILMMQGMSSAYQTDIYAMPSSIGNFAFVLSVLGTALFIWLSQLNVKRKIKRLDIVEVLKERE</sequence>
<feature type="transmembrane region" description="Helical" evidence="7">
    <location>
        <begin position="700"/>
        <end position="725"/>
    </location>
</feature>
<protein>
    <submittedName>
        <fullName evidence="9">FtsX-like permease family protein</fullName>
    </submittedName>
</protein>